<name>F4SDZ5_MELLP</name>
<organism evidence="3">
    <name type="scientific">Melampsora larici-populina (strain 98AG31 / pathotype 3-4-7)</name>
    <name type="common">Poplar leaf rust fungus</name>
    <dbReference type="NCBI Taxonomy" id="747676"/>
    <lineage>
        <taxon>Eukaryota</taxon>
        <taxon>Fungi</taxon>
        <taxon>Dikarya</taxon>
        <taxon>Basidiomycota</taxon>
        <taxon>Pucciniomycotina</taxon>
        <taxon>Pucciniomycetes</taxon>
        <taxon>Pucciniales</taxon>
        <taxon>Melampsoraceae</taxon>
        <taxon>Melampsora</taxon>
    </lineage>
</organism>
<dbReference type="RefSeq" id="XP_007419599.1">
    <property type="nucleotide sequence ID" value="XM_007419537.1"/>
</dbReference>
<dbReference type="KEGG" id="mlr:MELLADRAFT_87768"/>
<dbReference type="EMBL" id="GL883317">
    <property type="protein sequence ID" value="EGF97128.1"/>
    <property type="molecule type" value="Genomic_DNA"/>
</dbReference>
<dbReference type="VEuPathDB" id="FungiDB:MELLADRAFT_87768"/>
<keyword evidence="3" id="KW-1185">Reference proteome</keyword>
<protein>
    <recommendedName>
        <fullName evidence="4">FAR1 domain-containing protein</fullName>
    </recommendedName>
</protein>
<gene>
    <name evidence="2" type="ORF">MELLADRAFT_87768</name>
</gene>
<evidence type="ECO:0000256" key="1">
    <source>
        <dbReference type="SAM" id="MobiDB-lite"/>
    </source>
</evidence>
<accession>F4SDZ5</accession>
<reference evidence="3" key="1">
    <citation type="journal article" date="2011" name="Proc. Natl. Acad. Sci. U.S.A.">
        <title>Obligate biotrophy features unraveled by the genomic analysis of rust fungi.</title>
        <authorList>
            <person name="Duplessis S."/>
            <person name="Cuomo C.A."/>
            <person name="Lin Y.-C."/>
            <person name="Aerts A."/>
            <person name="Tisserant E."/>
            <person name="Veneault-Fourrey C."/>
            <person name="Joly D.L."/>
            <person name="Hacquard S."/>
            <person name="Amselem J."/>
            <person name="Cantarel B.L."/>
            <person name="Chiu R."/>
            <person name="Coutinho P.M."/>
            <person name="Feau N."/>
            <person name="Field M."/>
            <person name="Frey P."/>
            <person name="Gelhaye E."/>
            <person name="Goldberg J."/>
            <person name="Grabherr M.G."/>
            <person name="Kodira C.D."/>
            <person name="Kohler A."/>
            <person name="Kuees U."/>
            <person name="Lindquist E.A."/>
            <person name="Lucas S.M."/>
            <person name="Mago R."/>
            <person name="Mauceli E."/>
            <person name="Morin E."/>
            <person name="Murat C."/>
            <person name="Pangilinan J.L."/>
            <person name="Park R."/>
            <person name="Pearson M."/>
            <person name="Quesneville H."/>
            <person name="Rouhier N."/>
            <person name="Sakthikumar S."/>
            <person name="Salamov A.A."/>
            <person name="Schmutz J."/>
            <person name="Selles B."/>
            <person name="Shapiro H."/>
            <person name="Tanguay P."/>
            <person name="Tuskan G.A."/>
            <person name="Henrissat B."/>
            <person name="Van de Peer Y."/>
            <person name="Rouze P."/>
            <person name="Ellis J.G."/>
            <person name="Dodds P.N."/>
            <person name="Schein J.E."/>
            <person name="Zhong S."/>
            <person name="Hamelin R.C."/>
            <person name="Grigoriev I.V."/>
            <person name="Szabo L.J."/>
            <person name="Martin F."/>
        </authorList>
    </citation>
    <scope>NUCLEOTIDE SEQUENCE [LARGE SCALE GENOMIC DNA]</scope>
    <source>
        <strain evidence="3">98AG31 / pathotype 3-4-7</strain>
    </source>
</reference>
<evidence type="ECO:0000313" key="2">
    <source>
        <dbReference type="EMBL" id="EGF97128.1"/>
    </source>
</evidence>
<feature type="region of interest" description="Disordered" evidence="1">
    <location>
        <begin position="82"/>
        <end position="117"/>
    </location>
</feature>
<dbReference type="GeneID" id="18934631"/>
<dbReference type="Proteomes" id="UP000001072">
    <property type="component" value="Unassembled WGS sequence"/>
</dbReference>
<feature type="compositionally biased region" description="Polar residues" evidence="1">
    <location>
        <begin position="99"/>
        <end position="114"/>
    </location>
</feature>
<proteinExistence type="predicted"/>
<dbReference type="HOGENOM" id="CLU_1008600_0_0_1"/>
<evidence type="ECO:0000313" key="3">
    <source>
        <dbReference type="Proteomes" id="UP000001072"/>
    </source>
</evidence>
<sequence length="276" mass="30843">MDNYVQAFGAHKYGYNIRKGNSTTGLICHYHCHRGGFPAAPKKESTRPTRSARIGCNFKLTARPNHAKKSWLLIHTHLGHNHLPNYNVKPRKRKEKPTAVTTPHPEQSQSTPSTIDEAAVSHEPLAPASKPSDHDQHPTDIPDLQANLVHFVARLQALSPNTQKYKIEQINHILKEEPLNCRPSEEHELDLSINQMFDQFLGAFSESDSADNSFIQIANDLIPKDATITSPEGTNEVIKEATTPHLVDNATKSQATEGLFRAQDTQIRAIRDIPTH</sequence>
<dbReference type="AlphaFoldDB" id="F4SDZ5"/>
<dbReference type="InParanoid" id="F4SDZ5"/>
<evidence type="ECO:0008006" key="4">
    <source>
        <dbReference type="Google" id="ProtNLM"/>
    </source>
</evidence>